<dbReference type="Pfam" id="PF00450">
    <property type="entry name" value="Peptidase_S10"/>
    <property type="match status" value="1"/>
</dbReference>
<comment type="similarity">
    <text evidence="1 2">Belongs to the peptidase S10 family.</text>
</comment>
<accession>A0ABP0GN58</accession>
<dbReference type="PROSITE" id="PS00131">
    <property type="entry name" value="CARBOXYPEPT_SER_SER"/>
    <property type="match status" value="1"/>
</dbReference>
<dbReference type="Gene3D" id="3.40.50.1820">
    <property type="entry name" value="alpha/beta hydrolase"/>
    <property type="match status" value="1"/>
</dbReference>
<keyword evidence="2" id="KW-0378">Hydrolase</keyword>
<keyword evidence="4" id="KW-1185">Reference proteome</keyword>
<evidence type="ECO:0000256" key="2">
    <source>
        <dbReference type="RuleBase" id="RU361156"/>
    </source>
</evidence>
<dbReference type="InterPro" id="IPR029058">
    <property type="entry name" value="AB_hydrolase_fold"/>
</dbReference>
<dbReference type="PROSITE" id="PS00560">
    <property type="entry name" value="CARBOXYPEPT_SER_HIS"/>
    <property type="match status" value="1"/>
</dbReference>
<dbReference type="Proteomes" id="UP001642483">
    <property type="component" value="Unassembled WGS sequence"/>
</dbReference>
<organism evidence="3 4">
    <name type="scientific">Clavelina lepadiformis</name>
    <name type="common">Light-bulb sea squirt</name>
    <name type="synonym">Ascidia lepadiformis</name>
    <dbReference type="NCBI Taxonomy" id="159417"/>
    <lineage>
        <taxon>Eukaryota</taxon>
        <taxon>Metazoa</taxon>
        <taxon>Chordata</taxon>
        <taxon>Tunicata</taxon>
        <taxon>Ascidiacea</taxon>
        <taxon>Aplousobranchia</taxon>
        <taxon>Clavelinidae</taxon>
        <taxon>Clavelina</taxon>
    </lineage>
</organism>
<evidence type="ECO:0000256" key="1">
    <source>
        <dbReference type="ARBA" id="ARBA00009431"/>
    </source>
</evidence>
<dbReference type="SUPFAM" id="SSF53474">
    <property type="entry name" value="alpha/beta-Hydrolases"/>
    <property type="match status" value="1"/>
</dbReference>
<dbReference type="EC" id="3.4.16.-" evidence="2"/>
<evidence type="ECO:0000313" key="3">
    <source>
        <dbReference type="EMBL" id="CAK8692980.1"/>
    </source>
</evidence>
<dbReference type="InterPro" id="IPR018202">
    <property type="entry name" value="Ser_caboxypep_ser_AS"/>
</dbReference>
<proteinExistence type="inferred from homology"/>
<dbReference type="PRINTS" id="PR00724">
    <property type="entry name" value="CRBOXYPTASEC"/>
</dbReference>
<protein>
    <recommendedName>
        <fullName evidence="2">Carboxypeptidase</fullName>
        <ecNumber evidence="2">3.4.16.-</ecNumber>
    </recommendedName>
</protein>
<dbReference type="EMBL" id="CAWYQH010000130">
    <property type="protein sequence ID" value="CAK8692980.1"/>
    <property type="molecule type" value="Genomic_DNA"/>
</dbReference>
<dbReference type="InterPro" id="IPR033124">
    <property type="entry name" value="Ser_caboxypep_his_AS"/>
</dbReference>
<name>A0ABP0GN58_CLALP</name>
<dbReference type="PANTHER" id="PTHR11802">
    <property type="entry name" value="SERINE PROTEASE FAMILY S10 SERINE CARBOXYPEPTIDASE"/>
    <property type="match status" value="1"/>
</dbReference>
<dbReference type="InterPro" id="IPR001563">
    <property type="entry name" value="Peptidase_S10"/>
</dbReference>
<evidence type="ECO:0000313" key="4">
    <source>
        <dbReference type="Proteomes" id="UP001642483"/>
    </source>
</evidence>
<sequence>MHASRFCRKRFFSDRLNECTDPSSNKLIIWYNGGPGCSSMDGLFAEHGPYKFGSDGRLQKNPYTWNRLAHTLYIESPVGVGFSYSENPKETLDDDKVAHDNRLALENFFLKFPSYRGYEIYISGESYGGVYAPTLVNEIIQDGSWMMDNIRGVIIGNGLLDRRLNSDSSVYFAYYHGLFGESMWSELHRYCCTEESCSFSTFFHEDCMIKVSKVNHIMNNEGLNLYNLYANCASESEDARLRHSREKRSTIEDLIYQSPLSMEKPAEHSNLKLVPVCSNASLLTSYLNKPAVQEAIHVRQKEWEVCNEAVLALYRKIYDDMTSTIKDIMDSLDDVRMLLYFGDIDMACNFMGGEQFFDRLGYEIMTPRRKWRAVAEDGSSQVAGFWKDYDRISFVTVKGAGHMVPTDKPREAYVMLERFLNEEPL</sequence>
<keyword evidence="2" id="KW-0645">Protease</keyword>
<comment type="caution">
    <text evidence="3">The sequence shown here is derived from an EMBL/GenBank/DDBJ whole genome shotgun (WGS) entry which is preliminary data.</text>
</comment>
<dbReference type="PANTHER" id="PTHR11802:SF201">
    <property type="entry name" value="CARBOXYPEPTIDASE"/>
    <property type="match status" value="1"/>
</dbReference>
<gene>
    <name evidence="3" type="ORF">CVLEPA_LOCUS26209</name>
</gene>
<keyword evidence="2" id="KW-0121">Carboxypeptidase</keyword>
<reference evidence="3 4" key="1">
    <citation type="submission" date="2024-02" db="EMBL/GenBank/DDBJ databases">
        <authorList>
            <person name="Daric V."/>
            <person name="Darras S."/>
        </authorList>
    </citation>
    <scope>NUCLEOTIDE SEQUENCE [LARGE SCALE GENOMIC DNA]</scope>
</reference>